<keyword evidence="1" id="KW-0812">Transmembrane</keyword>
<evidence type="ECO:0000313" key="2">
    <source>
        <dbReference type="EMBL" id="KJA23377.1"/>
    </source>
</evidence>
<keyword evidence="1" id="KW-1133">Transmembrane helix</keyword>
<feature type="transmembrane region" description="Helical" evidence="1">
    <location>
        <begin position="67"/>
        <end position="93"/>
    </location>
</feature>
<dbReference type="Proteomes" id="UP000054270">
    <property type="component" value="Unassembled WGS sequence"/>
</dbReference>
<gene>
    <name evidence="2" type="ORF">HYPSUDRAFT_585583</name>
</gene>
<reference evidence="3" key="1">
    <citation type="submission" date="2014-04" db="EMBL/GenBank/DDBJ databases">
        <title>Evolutionary Origins and Diversification of the Mycorrhizal Mutualists.</title>
        <authorList>
            <consortium name="DOE Joint Genome Institute"/>
            <consortium name="Mycorrhizal Genomics Consortium"/>
            <person name="Kohler A."/>
            <person name="Kuo A."/>
            <person name="Nagy L.G."/>
            <person name="Floudas D."/>
            <person name="Copeland A."/>
            <person name="Barry K.W."/>
            <person name="Cichocki N."/>
            <person name="Veneault-Fourrey C."/>
            <person name="LaButti K."/>
            <person name="Lindquist E.A."/>
            <person name="Lipzen A."/>
            <person name="Lundell T."/>
            <person name="Morin E."/>
            <person name="Murat C."/>
            <person name="Riley R."/>
            <person name="Ohm R."/>
            <person name="Sun H."/>
            <person name="Tunlid A."/>
            <person name="Henrissat B."/>
            <person name="Grigoriev I.V."/>
            <person name="Hibbett D.S."/>
            <person name="Martin F."/>
        </authorList>
    </citation>
    <scope>NUCLEOTIDE SEQUENCE [LARGE SCALE GENOMIC DNA]</scope>
    <source>
        <strain evidence="3">FD-334 SS-4</strain>
    </source>
</reference>
<evidence type="ECO:0000313" key="3">
    <source>
        <dbReference type="Proteomes" id="UP000054270"/>
    </source>
</evidence>
<protein>
    <submittedName>
        <fullName evidence="2">Uncharacterized protein</fullName>
    </submittedName>
</protein>
<accession>A0A0D2L849</accession>
<dbReference type="EMBL" id="KN817543">
    <property type="protein sequence ID" value="KJA23377.1"/>
    <property type="molecule type" value="Genomic_DNA"/>
</dbReference>
<name>A0A0D2L849_HYPSF</name>
<keyword evidence="1" id="KW-0472">Membrane</keyword>
<dbReference type="AlphaFoldDB" id="A0A0D2L849"/>
<proteinExistence type="predicted"/>
<organism evidence="2 3">
    <name type="scientific">Hypholoma sublateritium (strain FD-334 SS-4)</name>
    <dbReference type="NCBI Taxonomy" id="945553"/>
    <lineage>
        <taxon>Eukaryota</taxon>
        <taxon>Fungi</taxon>
        <taxon>Dikarya</taxon>
        <taxon>Basidiomycota</taxon>
        <taxon>Agaricomycotina</taxon>
        <taxon>Agaricomycetes</taxon>
        <taxon>Agaricomycetidae</taxon>
        <taxon>Agaricales</taxon>
        <taxon>Agaricineae</taxon>
        <taxon>Strophariaceae</taxon>
        <taxon>Hypholoma</taxon>
    </lineage>
</organism>
<sequence>MDSSNSSVHACGEQRMSPICWPFSRWPPASLVRCTNFHQTGHCTGVRHDGHGPSCNGRGVSVRCIFVFFRLIALPLSAWATPAAAVSSLVLFFPDRTPANIRCYVYVGLVPWIPRGGRGGAHCVCSAHIDTLVISPQGVKSALLHIDVVLFT</sequence>
<evidence type="ECO:0000256" key="1">
    <source>
        <dbReference type="SAM" id="Phobius"/>
    </source>
</evidence>
<keyword evidence="3" id="KW-1185">Reference proteome</keyword>